<keyword evidence="3" id="KW-1185">Reference proteome</keyword>
<evidence type="ECO:0000259" key="1">
    <source>
        <dbReference type="PROSITE" id="PS50181"/>
    </source>
</evidence>
<dbReference type="SMART" id="SM00256">
    <property type="entry name" value="FBOX"/>
    <property type="match status" value="1"/>
</dbReference>
<dbReference type="SUPFAM" id="SSF52047">
    <property type="entry name" value="RNI-like"/>
    <property type="match status" value="2"/>
</dbReference>
<reference evidence="2 3" key="1">
    <citation type="submission" date="2019-09" db="EMBL/GenBank/DDBJ databases">
        <title>A chromosome-level genome assembly of the Chinese tupelo Nyssa sinensis.</title>
        <authorList>
            <person name="Yang X."/>
            <person name="Kang M."/>
            <person name="Yang Y."/>
            <person name="Xiong H."/>
            <person name="Wang M."/>
            <person name="Zhang Z."/>
            <person name="Wang Z."/>
            <person name="Wu H."/>
            <person name="Ma T."/>
            <person name="Liu J."/>
            <person name="Xi Z."/>
        </authorList>
    </citation>
    <scope>NUCLEOTIDE SEQUENCE [LARGE SCALE GENOMIC DNA]</scope>
    <source>
        <strain evidence="2">J267</strain>
        <tissue evidence="2">Leaf</tissue>
    </source>
</reference>
<evidence type="ECO:0000313" key="3">
    <source>
        <dbReference type="Proteomes" id="UP000325577"/>
    </source>
</evidence>
<dbReference type="OrthoDB" id="1696527at2759"/>
<organism evidence="2 3">
    <name type="scientific">Nyssa sinensis</name>
    <dbReference type="NCBI Taxonomy" id="561372"/>
    <lineage>
        <taxon>Eukaryota</taxon>
        <taxon>Viridiplantae</taxon>
        <taxon>Streptophyta</taxon>
        <taxon>Embryophyta</taxon>
        <taxon>Tracheophyta</taxon>
        <taxon>Spermatophyta</taxon>
        <taxon>Magnoliopsida</taxon>
        <taxon>eudicotyledons</taxon>
        <taxon>Gunneridae</taxon>
        <taxon>Pentapetalae</taxon>
        <taxon>asterids</taxon>
        <taxon>Cornales</taxon>
        <taxon>Nyssaceae</taxon>
        <taxon>Nyssa</taxon>
    </lineage>
</organism>
<dbReference type="InterPro" id="IPR053781">
    <property type="entry name" value="F-box_AtFBL13-like"/>
</dbReference>
<feature type="domain" description="F-box" evidence="1">
    <location>
        <begin position="65"/>
        <end position="113"/>
    </location>
</feature>
<dbReference type="AlphaFoldDB" id="A0A5J5A1E4"/>
<dbReference type="PANTHER" id="PTHR34145:SF75">
    <property type="entry name" value="FBD DOMAIN-CONTAINING PROTEIN"/>
    <property type="match status" value="1"/>
</dbReference>
<dbReference type="PROSITE" id="PS50181">
    <property type="entry name" value="FBOX"/>
    <property type="match status" value="1"/>
</dbReference>
<protein>
    <recommendedName>
        <fullName evidence="1">F-box domain-containing protein</fullName>
    </recommendedName>
</protein>
<dbReference type="SUPFAM" id="SSF81383">
    <property type="entry name" value="F-box domain"/>
    <property type="match status" value="1"/>
</dbReference>
<dbReference type="InterPro" id="IPR055357">
    <property type="entry name" value="LRR_At1g61320_AtMIF1"/>
</dbReference>
<dbReference type="InterPro" id="IPR053772">
    <property type="entry name" value="At1g61320/At1g61330-like"/>
</dbReference>
<accession>A0A5J5A1E4</accession>
<dbReference type="InterPro" id="IPR036047">
    <property type="entry name" value="F-box-like_dom_sf"/>
</dbReference>
<dbReference type="CDD" id="cd22160">
    <property type="entry name" value="F-box_AtFBL13-like"/>
    <property type="match status" value="1"/>
</dbReference>
<dbReference type="InterPro" id="IPR032675">
    <property type="entry name" value="LRR_dom_sf"/>
</dbReference>
<dbReference type="Pfam" id="PF00646">
    <property type="entry name" value="F-box"/>
    <property type="match status" value="1"/>
</dbReference>
<evidence type="ECO:0000313" key="2">
    <source>
        <dbReference type="EMBL" id="KAA8523137.1"/>
    </source>
</evidence>
<dbReference type="InterPro" id="IPR001810">
    <property type="entry name" value="F-box_dom"/>
</dbReference>
<sequence>MGKRKGDGKKPRFLIKEQPRIYSRFYLPEIDMIMEDRLSRDVICRGNRKIRSNITAVENDNIAVEDLISKLPEEILCHIISFLTMREAVTTSLLSRRWRYLWRTTLNLDFDVNNMTGDRDAKFSQQDNGGFVTWINQILALHCSERIESLRLQGWLGAEYSHDIDQWIQFAVDKKVQKLDINSSKENSSSWDGEAYVFPDWVFTRERGMGSTLKHLTLSGCNLILPRKFSIFSSFTSLTLKDTLVVEGNVLNILSNCLCLQWLSMTACFCSNRLKFSGGNSSLKLKHLNIQGCSYLKEIDICDAVNLVSFEYSGSMLSRILCKTSAAVARLCFSTVWDPLAGAKYALSSLTSDFPQLETLLLTLPRIQEDMIPNSVPTFTKLKHLVLMFIGAHPEGLLELTSSLLKASPLLYKLELHLPIPSKKNKTVQEKIPSELEVYHRHKQLKEAEMYNFHDDQRKVELFVYLLNSTNIERIKIGRDIRFYREDGEWLNADFLILAADRQTMGKRKGDGKKPRFLIKEQPRIYSRFYLPEIDMIMEDRLSRDVICRGNRKIKSDITTVEDNGGFVTWINQILALHCSERIESLRLQGWLGAEYSHDIDQWIQFAVDKKVQKLDINLSKENSSSWDGEAYVFPDWVLTRERGMGSTLKHLTLSGCNLILPRKFSIFSSLTSLTLKDTLVVEENVLNILSNCLCLQWLSMTACFCSNRLKFSGGNSSLKLKHLNIQGCSYLKEIDICDAVNLVSFEYSGSMLSRILCKTSAAVARLCFSTVWDPLAGAKYALSSLTSDFPQLETLLLTLPRIQEDMIPNSVPTFTKLKHLVLMFIGAHPEGLLELTSSLLKASPLLYKLELHLPIPSKKNKTVQEKIPSELEVCHRHKQLKEAEMYNFHDDRREVELFVYLLNSTNIERIKIGRDIRFYREDGEWLNAGFLSDLSIKHNPGEKEKILQRLREGND</sequence>
<proteinExistence type="predicted"/>
<dbReference type="Pfam" id="PF23622">
    <property type="entry name" value="LRR_At1g61320_AtMIF1"/>
    <property type="match status" value="2"/>
</dbReference>
<dbReference type="PANTHER" id="PTHR34145">
    <property type="entry name" value="OS02G0105600 PROTEIN"/>
    <property type="match status" value="1"/>
</dbReference>
<dbReference type="Proteomes" id="UP000325577">
    <property type="component" value="Linkage Group LG4"/>
</dbReference>
<name>A0A5J5A1E4_9ASTE</name>
<dbReference type="Gene3D" id="3.80.10.10">
    <property type="entry name" value="Ribonuclease Inhibitor"/>
    <property type="match status" value="2"/>
</dbReference>
<dbReference type="EMBL" id="CM018047">
    <property type="protein sequence ID" value="KAA8523137.1"/>
    <property type="molecule type" value="Genomic_DNA"/>
</dbReference>
<gene>
    <name evidence="2" type="ORF">F0562_009560</name>
</gene>
<dbReference type="Gene3D" id="1.20.1280.50">
    <property type="match status" value="1"/>
</dbReference>